<dbReference type="RefSeq" id="XP_047781570.1">
    <property type="nucleotide sequence ID" value="XM_047927158.1"/>
</dbReference>
<accession>A0ABQ8KP44</accession>
<sequence>MPAASGNTRTLRSGSKVTAEVDSQPDNVDVPAEAEACPSELDDDQSSPSAIGSQSIAPRRYATRPTNNLHPARTVGLGKRSQDDIKRDAKRKRDEKEAEMERKEASLEQQQLEVEQKLRKLAALEQELSARRELETTGVTFGADVIMSDTSVKRGTATDEYGSDGGNGNLTAKGNNQGRSDLPVPADEDDEFAFEAYQLEHSSDDNLSEVPGPPSGQKRKAKQPPAQQPKPKARKKQTQKDKRQEFLQQFENTKNVQRVALDGASDQTSQVPASARKEQVNRPTSLAKKSQSVKSATTAGTPKSTTTSRQKSAPRAKAPAPSLDLPTMGLKADWKAVVARQTLSAGLSGKQLLSPAAGLSTPSVRSSTTPAPKLGNAAHRAASAKRSRRQDSLENVGGFTDHDVTVGIGSLQERPSGAQLVRVLVGGLETREDDDQSGASTAKKKRRAKTTVSDEKSLSVEALPSFAKHHWKSTFVPTMLQMIGQTETPWAYASGNVKTPAEDNELIDVVQHLVDAFWPEEQYDVNGSDKVYRVARQAVIDWRSRFMSRIKSYIKKLLEKHGSREQISTFVSSALVRSSGTAFWATYDTEKDRAVGALQSQYVLKSFATHLAAVQGSKLRGQDAAKPARGALSLAATAVQYIFTSWTTGIFVAEGTFSGENCRTITAYWHNKSVKKIIEHGRYETCVRLSIPYMEAGWVPRAVEADEDDVSVCDPSSPPRYDADDTTTYD</sequence>
<feature type="compositionally biased region" description="Polar residues" evidence="1">
    <location>
        <begin position="46"/>
        <end position="56"/>
    </location>
</feature>
<evidence type="ECO:0000313" key="2">
    <source>
        <dbReference type="EMBL" id="KAH9839920.1"/>
    </source>
</evidence>
<feature type="compositionally biased region" description="Polar residues" evidence="1">
    <location>
        <begin position="1"/>
        <end position="16"/>
    </location>
</feature>
<protein>
    <submittedName>
        <fullName evidence="2">Uncharacterized protein</fullName>
    </submittedName>
</protein>
<feature type="compositionally biased region" description="Polar residues" evidence="1">
    <location>
        <begin position="169"/>
        <end position="179"/>
    </location>
</feature>
<feature type="region of interest" description="Disordered" evidence="1">
    <location>
        <begin position="431"/>
        <end position="454"/>
    </location>
</feature>
<proteinExistence type="predicted"/>
<gene>
    <name evidence="2" type="ORF">C8Q71DRAFT_855225</name>
</gene>
<name>A0ABQ8KP44_9APHY</name>
<keyword evidence="3" id="KW-1185">Reference proteome</keyword>
<dbReference type="GeneID" id="72007890"/>
<dbReference type="Proteomes" id="UP000814176">
    <property type="component" value="Unassembled WGS sequence"/>
</dbReference>
<feature type="compositionally biased region" description="Low complexity" evidence="1">
    <location>
        <begin position="294"/>
        <end position="322"/>
    </location>
</feature>
<comment type="caution">
    <text evidence="2">The sequence shown here is derived from an EMBL/GenBank/DDBJ whole genome shotgun (WGS) entry which is preliminary data.</text>
</comment>
<feature type="region of interest" description="Disordered" evidence="1">
    <location>
        <begin position="1"/>
        <end position="110"/>
    </location>
</feature>
<evidence type="ECO:0000256" key="1">
    <source>
        <dbReference type="SAM" id="MobiDB-lite"/>
    </source>
</evidence>
<feature type="region of interest" description="Disordered" evidence="1">
    <location>
        <begin position="130"/>
        <end position="327"/>
    </location>
</feature>
<feature type="region of interest" description="Disordered" evidence="1">
    <location>
        <begin position="709"/>
        <end position="730"/>
    </location>
</feature>
<feature type="compositionally biased region" description="Polar residues" evidence="1">
    <location>
        <begin position="246"/>
        <end position="256"/>
    </location>
</feature>
<feature type="region of interest" description="Disordered" evidence="1">
    <location>
        <begin position="353"/>
        <end position="399"/>
    </location>
</feature>
<feature type="compositionally biased region" description="Polar residues" evidence="1">
    <location>
        <begin position="281"/>
        <end position="293"/>
    </location>
</feature>
<organism evidence="2 3">
    <name type="scientific">Rhodofomes roseus</name>
    <dbReference type="NCBI Taxonomy" id="34475"/>
    <lineage>
        <taxon>Eukaryota</taxon>
        <taxon>Fungi</taxon>
        <taxon>Dikarya</taxon>
        <taxon>Basidiomycota</taxon>
        <taxon>Agaricomycotina</taxon>
        <taxon>Agaricomycetes</taxon>
        <taxon>Polyporales</taxon>
        <taxon>Rhodofomes</taxon>
    </lineage>
</organism>
<feature type="compositionally biased region" description="Basic and acidic residues" evidence="1">
    <location>
        <begin position="80"/>
        <end position="106"/>
    </location>
</feature>
<dbReference type="EMBL" id="JADCUA010000005">
    <property type="protein sequence ID" value="KAH9839920.1"/>
    <property type="molecule type" value="Genomic_DNA"/>
</dbReference>
<reference evidence="2 3" key="1">
    <citation type="journal article" date="2021" name="Environ. Microbiol.">
        <title>Gene family expansions and transcriptome signatures uncover fungal adaptations to wood decay.</title>
        <authorList>
            <person name="Hage H."/>
            <person name="Miyauchi S."/>
            <person name="Viragh M."/>
            <person name="Drula E."/>
            <person name="Min B."/>
            <person name="Chaduli D."/>
            <person name="Navarro D."/>
            <person name="Favel A."/>
            <person name="Norest M."/>
            <person name="Lesage-Meessen L."/>
            <person name="Balint B."/>
            <person name="Merenyi Z."/>
            <person name="de Eugenio L."/>
            <person name="Morin E."/>
            <person name="Martinez A.T."/>
            <person name="Baldrian P."/>
            <person name="Stursova M."/>
            <person name="Martinez M.J."/>
            <person name="Novotny C."/>
            <person name="Magnuson J.K."/>
            <person name="Spatafora J.W."/>
            <person name="Maurice S."/>
            <person name="Pangilinan J."/>
            <person name="Andreopoulos W."/>
            <person name="LaButti K."/>
            <person name="Hundley H."/>
            <person name="Na H."/>
            <person name="Kuo A."/>
            <person name="Barry K."/>
            <person name="Lipzen A."/>
            <person name="Henrissat B."/>
            <person name="Riley R."/>
            <person name="Ahrendt S."/>
            <person name="Nagy L.G."/>
            <person name="Grigoriev I.V."/>
            <person name="Martin F."/>
            <person name="Rosso M.N."/>
        </authorList>
    </citation>
    <scope>NUCLEOTIDE SEQUENCE [LARGE SCALE GENOMIC DNA]</scope>
    <source>
        <strain evidence="2 3">CIRM-BRFM 1785</strain>
    </source>
</reference>
<evidence type="ECO:0000313" key="3">
    <source>
        <dbReference type="Proteomes" id="UP000814176"/>
    </source>
</evidence>
<feature type="compositionally biased region" description="Polar residues" evidence="1">
    <location>
        <begin position="360"/>
        <end position="370"/>
    </location>
</feature>